<proteinExistence type="predicted"/>
<dbReference type="EMBL" id="HACG01016211">
    <property type="protein sequence ID" value="CEK63076.1"/>
    <property type="molecule type" value="Transcribed_RNA"/>
</dbReference>
<name>A0A0B6Z5B9_9EUPU</name>
<dbReference type="AlphaFoldDB" id="A0A0B6Z5B9"/>
<organism evidence="1">
    <name type="scientific">Arion vulgaris</name>
    <dbReference type="NCBI Taxonomy" id="1028688"/>
    <lineage>
        <taxon>Eukaryota</taxon>
        <taxon>Metazoa</taxon>
        <taxon>Spiralia</taxon>
        <taxon>Lophotrochozoa</taxon>
        <taxon>Mollusca</taxon>
        <taxon>Gastropoda</taxon>
        <taxon>Heterobranchia</taxon>
        <taxon>Euthyneura</taxon>
        <taxon>Panpulmonata</taxon>
        <taxon>Eupulmonata</taxon>
        <taxon>Stylommatophora</taxon>
        <taxon>Helicina</taxon>
        <taxon>Arionoidea</taxon>
        <taxon>Arionidae</taxon>
        <taxon>Arion</taxon>
    </lineage>
</organism>
<sequence length="57" mass="6351">MYGKPPGVAIILTHYGWQATWCAYYLNSLCMANHLVWLLSELIMDGKPPGVASQCHT</sequence>
<accession>A0A0B6Z5B9</accession>
<protein>
    <submittedName>
        <fullName evidence="1">Uncharacterized protein</fullName>
    </submittedName>
</protein>
<evidence type="ECO:0000313" key="1">
    <source>
        <dbReference type="EMBL" id="CEK63076.1"/>
    </source>
</evidence>
<gene>
    <name evidence="1" type="primary">ORF47070</name>
</gene>
<reference evidence="1" key="1">
    <citation type="submission" date="2014-12" db="EMBL/GenBank/DDBJ databases">
        <title>Insight into the proteome of Arion vulgaris.</title>
        <authorList>
            <person name="Aradska J."/>
            <person name="Bulat T."/>
            <person name="Smidak R."/>
            <person name="Sarate P."/>
            <person name="Gangsoo J."/>
            <person name="Sialana F."/>
            <person name="Bilban M."/>
            <person name="Lubec G."/>
        </authorList>
    </citation>
    <scope>NUCLEOTIDE SEQUENCE</scope>
    <source>
        <tissue evidence="1">Skin</tissue>
    </source>
</reference>